<reference evidence="1" key="1">
    <citation type="journal article" date="2021" name="New Phytol.">
        <title>Evolutionary innovations through gain and loss of genes in the ectomycorrhizal Boletales.</title>
        <authorList>
            <person name="Wu G."/>
            <person name="Miyauchi S."/>
            <person name="Morin E."/>
            <person name="Kuo A."/>
            <person name="Drula E."/>
            <person name="Varga T."/>
            <person name="Kohler A."/>
            <person name="Feng B."/>
            <person name="Cao Y."/>
            <person name="Lipzen A."/>
            <person name="Daum C."/>
            <person name="Hundley H."/>
            <person name="Pangilinan J."/>
            <person name="Johnson J."/>
            <person name="Barry K."/>
            <person name="LaButti K."/>
            <person name="Ng V."/>
            <person name="Ahrendt S."/>
            <person name="Min B."/>
            <person name="Choi I.G."/>
            <person name="Park H."/>
            <person name="Plett J.M."/>
            <person name="Magnuson J."/>
            <person name="Spatafora J.W."/>
            <person name="Nagy L.G."/>
            <person name="Henrissat B."/>
            <person name="Grigoriev I.V."/>
            <person name="Yang Z.L."/>
            <person name="Xu J."/>
            <person name="Martin F.M."/>
        </authorList>
    </citation>
    <scope>NUCLEOTIDE SEQUENCE</scope>
    <source>
        <strain evidence="1">ATCC 28755</strain>
    </source>
</reference>
<organism evidence="1 2">
    <name type="scientific">Hygrophoropsis aurantiaca</name>
    <dbReference type="NCBI Taxonomy" id="72124"/>
    <lineage>
        <taxon>Eukaryota</taxon>
        <taxon>Fungi</taxon>
        <taxon>Dikarya</taxon>
        <taxon>Basidiomycota</taxon>
        <taxon>Agaricomycotina</taxon>
        <taxon>Agaricomycetes</taxon>
        <taxon>Agaricomycetidae</taxon>
        <taxon>Boletales</taxon>
        <taxon>Coniophorineae</taxon>
        <taxon>Hygrophoropsidaceae</taxon>
        <taxon>Hygrophoropsis</taxon>
    </lineage>
</organism>
<protein>
    <submittedName>
        <fullName evidence="1">HAD-like protein</fullName>
    </submittedName>
</protein>
<evidence type="ECO:0000313" key="2">
    <source>
        <dbReference type="Proteomes" id="UP000790377"/>
    </source>
</evidence>
<dbReference type="EMBL" id="MU267801">
    <property type="protein sequence ID" value="KAH7908741.1"/>
    <property type="molecule type" value="Genomic_DNA"/>
</dbReference>
<accession>A0ACB8A6A0</accession>
<evidence type="ECO:0000313" key="1">
    <source>
        <dbReference type="EMBL" id="KAH7908741.1"/>
    </source>
</evidence>
<keyword evidence="2" id="KW-1185">Reference proteome</keyword>
<proteinExistence type="predicted"/>
<comment type="caution">
    <text evidence="1">The sequence shown here is derived from an EMBL/GenBank/DDBJ whole genome shotgun (WGS) entry which is preliminary data.</text>
</comment>
<dbReference type="Proteomes" id="UP000790377">
    <property type="component" value="Unassembled WGS sequence"/>
</dbReference>
<name>A0ACB8A6A0_9AGAM</name>
<gene>
    <name evidence="1" type="ORF">BJ138DRAFT_1115585</name>
</gene>
<sequence length="287" mass="31185">MARPIIEYVLFDMDGLLLATESVYTEVTNEILAPYGKTMTPSIKAGLMGKLEKDSVQHLFVSLSPSNQSRQFDKLRLESPNPGVPDLTADGYLKAREPKQDERWPTVQLMPGARRLLTHLKQQGIPIALATASSRRNFGLKTKNHTVIRDVFGEGEQERVVCADDVKGKTAGKPDPYIFLYAASHALSRDIGPMHQINVADGDGDAQHVAERARGLVFEDAANGVLAAKRAGMAAVWVPDPGLSDAEKSSTMSIADQTLASLEDFVPEEWGLPAYPTEEGKSTGINA</sequence>